<feature type="compositionally biased region" description="Polar residues" evidence="1">
    <location>
        <begin position="153"/>
        <end position="162"/>
    </location>
</feature>
<feature type="region of interest" description="Disordered" evidence="1">
    <location>
        <begin position="1"/>
        <end position="48"/>
    </location>
</feature>
<gene>
    <name evidence="2" type="ORF">AOQ84DRAFT_438117</name>
</gene>
<name>A0A8E2F624_9PEZI</name>
<keyword evidence="3" id="KW-1185">Reference proteome</keyword>
<sequence>MSQSPVMVSLNSKNRTDNESGEKPAQAHANCKESKPKHRNSRNPFRKPKAFRELLESIEDQISHLTSTVKKIEQDQILKLTEAVSKIELQFSALSETTLAGGKQSGSTQQVGQSGGDLTNESPSSTWSNSKPPQRRKDSPWEESNGDGKRSKSNPSTPNWSTGEKGYGCPLAKLFPDRYTHVYNPCTDRPGFKSIGRVVEHLKEAHRGCLICQIQFTGSSDADIEWKIERHRADLCHPATESMSNPQWLTPKQEEVFALRAGSGTSIIGREYWDAICRCLGNLKPEEPVPSPWYDYLVPRHLVEASTRAIKEEEQEPTDSATSPLVPAEPQTDPSWTDSSPLQNQPHNWRDSTSSYDELHSTFGQAPDLSDGCTHDTNSYPLIDAWNDETYCSEIFPNMEGPSFSAMPFTGFQLPSPSVISATTSHQKLLQPRELTHRTSLSSMNPWAESAANSIIVEVTQPNVQSNSILPEANFDTHHALRPQLSGRDSGYGTASARSSTTSFLSDLIDSNRSEIMSPSQTPKPANDPYSRLDLLATRGSESSQLRSLNIHSSTISYKSGLDFCKGKRLNPFRRAHSS</sequence>
<evidence type="ECO:0000313" key="3">
    <source>
        <dbReference type="Proteomes" id="UP000250140"/>
    </source>
</evidence>
<feature type="region of interest" description="Disordered" evidence="1">
    <location>
        <begin position="310"/>
        <end position="371"/>
    </location>
</feature>
<evidence type="ECO:0000313" key="2">
    <source>
        <dbReference type="EMBL" id="OCL10796.1"/>
    </source>
</evidence>
<dbReference type="EMBL" id="KV749166">
    <property type="protein sequence ID" value="OCL10796.1"/>
    <property type="molecule type" value="Genomic_DNA"/>
</dbReference>
<evidence type="ECO:0000256" key="1">
    <source>
        <dbReference type="SAM" id="MobiDB-lite"/>
    </source>
</evidence>
<reference evidence="2 3" key="1">
    <citation type="journal article" date="2016" name="Nat. Commun.">
        <title>Ectomycorrhizal ecology is imprinted in the genome of the dominant symbiotic fungus Cenococcum geophilum.</title>
        <authorList>
            <consortium name="DOE Joint Genome Institute"/>
            <person name="Peter M."/>
            <person name="Kohler A."/>
            <person name="Ohm R.A."/>
            <person name="Kuo A."/>
            <person name="Krutzmann J."/>
            <person name="Morin E."/>
            <person name="Arend M."/>
            <person name="Barry K.W."/>
            <person name="Binder M."/>
            <person name="Choi C."/>
            <person name="Clum A."/>
            <person name="Copeland A."/>
            <person name="Grisel N."/>
            <person name="Haridas S."/>
            <person name="Kipfer T."/>
            <person name="LaButti K."/>
            <person name="Lindquist E."/>
            <person name="Lipzen A."/>
            <person name="Maire R."/>
            <person name="Meier B."/>
            <person name="Mihaltcheva S."/>
            <person name="Molinier V."/>
            <person name="Murat C."/>
            <person name="Poggeler S."/>
            <person name="Quandt C.A."/>
            <person name="Sperisen C."/>
            <person name="Tritt A."/>
            <person name="Tisserant E."/>
            <person name="Crous P.W."/>
            <person name="Henrissat B."/>
            <person name="Nehls U."/>
            <person name="Egli S."/>
            <person name="Spatafora J.W."/>
            <person name="Grigoriev I.V."/>
            <person name="Martin F.M."/>
        </authorList>
    </citation>
    <scope>NUCLEOTIDE SEQUENCE [LARGE SCALE GENOMIC DNA]</scope>
    <source>
        <strain evidence="2 3">CBS 207.34</strain>
    </source>
</reference>
<dbReference type="OrthoDB" id="3946556at2759"/>
<feature type="compositionally biased region" description="Polar residues" evidence="1">
    <location>
        <begin position="1"/>
        <end position="13"/>
    </location>
</feature>
<dbReference type="Proteomes" id="UP000250140">
    <property type="component" value="Unassembled WGS sequence"/>
</dbReference>
<feature type="compositionally biased region" description="Basic and acidic residues" evidence="1">
    <location>
        <begin position="135"/>
        <end position="150"/>
    </location>
</feature>
<accession>A0A8E2F624</accession>
<feature type="compositionally biased region" description="Basic residues" evidence="1">
    <location>
        <begin position="35"/>
        <end position="48"/>
    </location>
</feature>
<dbReference type="AlphaFoldDB" id="A0A8E2F624"/>
<feature type="compositionally biased region" description="Polar residues" evidence="1">
    <location>
        <begin position="332"/>
        <end position="356"/>
    </location>
</feature>
<organism evidence="2 3">
    <name type="scientific">Glonium stellatum</name>
    <dbReference type="NCBI Taxonomy" id="574774"/>
    <lineage>
        <taxon>Eukaryota</taxon>
        <taxon>Fungi</taxon>
        <taxon>Dikarya</taxon>
        <taxon>Ascomycota</taxon>
        <taxon>Pezizomycotina</taxon>
        <taxon>Dothideomycetes</taxon>
        <taxon>Pleosporomycetidae</taxon>
        <taxon>Gloniales</taxon>
        <taxon>Gloniaceae</taxon>
        <taxon>Glonium</taxon>
    </lineage>
</organism>
<feature type="region of interest" description="Disordered" evidence="1">
    <location>
        <begin position="99"/>
        <end position="163"/>
    </location>
</feature>
<feature type="compositionally biased region" description="Low complexity" evidence="1">
    <location>
        <begin position="101"/>
        <end position="112"/>
    </location>
</feature>
<proteinExistence type="predicted"/>
<protein>
    <submittedName>
        <fullName evidence="2">Uncharacterized protein</fullName>
    </submittedName>
</protein>
<feature type="compositionally biased region" description="Polar residues" evidence="1">
    <location>
        <begin position="117"/>
        <end position="132"/>
    </location>
</feature>